<accession>A0ABU3P3T6</accession>
<comment type="caution">
    <text evidence="7">The sequence shown here is derived from an EMBL/GenBank/DDBJ whole genome shotgun (WGS) entry which is preliminary data.</text>
</comment>
<comment type="similarity">
    <text evidence="2">Belongs to the glycosyltransferase 28 family.</text>
</comment>
<dbReference type="Proteomes" id="UP001254848">
    <property type="component" value="Unassembled WGS sequence"/>
</dbReference>
<organism evidence="7 8">
    <name type="scientific">Anaeroselena agilis</name>
    <dbReference type="NCBI Taxonomy" id="3063788"/>
    <lineage>
        <taxon>Bacteria</taxon>
        <taxon>Bacillati</taxon>
        <taxon>Bacillota</taxon>
        <taxon>Negativicutes</taxon>
        <taxon>Acetonemataceae</taxon>
        <taxon>Anaeroselena</taxon>
    </lineage>
</organism>
<feature type="domain" description="Diacylglycerol glucosyltransferase N-terminal" evidence="6">
    <location>
        <begin position="19"/>
        <end position="183"/>
    </location>
</feature>
<gene>
    <name evidence="7" type="ORF">Q4T40_16265</name>
</gene>
<keyword evidence="4" id="KW-0808">Transferase</keyword>
<dbReference type="EMBL" id="JAUOZS010000001">
    <property type="protein sequence ID" value="MDT8902796.1"/>
    <property type="molecule type" value="Genomic_DNA"/>
</dbReference>
<feature type="domain" description="Glycosyl transferase family 28 C-terminal" evidence="5">
    <location>
        <begin position="208"/>
        <end position="330"/>
    </location>
</feature>
<evidence type="ECO:0000259" key="5">
    <source>
        <dbReference type="Pfam" id="PF04101"/>
    </source>
</evidence>
<dbReference type="Pfam" id="PF04101">
    <property type="entry name" value="Glyco_tran_28_C"/>
    <property type="match status" value="1"/>
</dbReference>
<evidence type="ECO:0000256" key="1">
    <source>
        <dbReference type="ARBA" id="ARBA00004370"/>
    </source>
</evidence>
<keyword evidence="3" id="KW-0328">Glycosyltransferase</keyword>
<dbReference type="Pfam" id="PF06925">
    <property type="entry name" value="MGDG_synth"/>
    <property type="match status" value="1"/>
</dbReference>
<dbReference type="Gene3D" id="3.40.50.2000">
    <property type="entry name" value="Glycogen Phosphorylase B"/>
    <property type="match status" value="1"/>
</dbReference>
<proteinExistence type="inferred from homology"/>
<dbReference type="RefSeq" id="WP_413781269.1">
    <property type="nucleotide sequence ID" value="NZ_JAUOZS010000001.1"/>
</dbReference>
<evidence type="ECO:0000256" key="3">
    <source>
        <dbReference type="ARBA" id="ARBA00022676"/>
    </source>
</evidence>
<comment type="subcellular location">
    <subcellularLocation>
        <location evidence="1">Membrane</location>
    </subcellularLocation>
</comment>
<evidence type="ECO:0000313" key="7">
    <source>
        <dbReference type="EMBL" id="MDT8902796.1"/>
    </source>
</evidence>
<dbReference type="SUPFAM" id="SSF53756">
    <property type="entry name" value="UDP-Glycosyltransferase/glycogen phosphorylase"/>
    <property type="match status" value="1"/>
</dbReference>
<reference evidence="7 8" key="1">
    <citation type="submission" date="2023-07" db="EMBL/GenBank/DDBJ databases">
        <title>The novel representative of Negativicutes class, Anaeroselena agilis gen. nov. sp. nov.</title>
        <authorList>
            <person name="Prokofeva M.I."/>
            <person name="Elcheninov A.G."/>
            <person name="Klyukina A."/>
            <person name="Kublanov I.V."/>
            <person name="Frolov E.N."/>
            <person name="Podosokorskaya O.A."/>
        </authorList>
    </citation>
    <scope>NUCLEOTIDE SEQUENCE [LARGE SCALE GENOMIC DNA]</scope>
    <source>
        <strain evidence="7 8">4137-cl</strain>
    </source>
</reference>
<evidence type="ECO:0000313" key="8">
    <source>
        <dbReference type="Proteomes" id="UP001254848"/>
    </source>
</evidence>
<dbReference type="PANTHER" id="PTHR43025:SF3">
    <property type="entry name" value="MONOGALACTOSYLDIACYLGLYCEROL SYNTHASE 1, CHLOROPLASTIC"/>
    <property type="match status" value="1"/>
</dbReference>
<evidence type="ECO:0000256" key="2">
    <source>
        <dbReference type="ARBA" id="ARBA00006962"/>
    </source>
</evidence>
<dbReference type="PANTHER" id="PTHR43025">
    <property type="entry name" value="MONOGALACTOSYLDIACYLGLYCEROL SYNTHASE"/>
    <property type="match status" value="1"/>
</dbReference>
<evidence type="ECO:0000256" key="4">
    <source>
        <dbReference type="ARBA" id="ARBA00022679"/>
    </source>
</evidence>
<name>A0ABU3P3T6_9FIRM</name>
<keyword evidence="8" id="KW-1185">Reference proteome</keyword>
<dbReference type="InterPro" id="IPR009695">
    <property type="entry name" value="Diacylglyc_glucosyltr_N"/>
</dbReference>
<dbReference type="InterPro" id="IPR050519">
    <property type="entry name" value="Glycosyltransf_28_UgtP"/>
</dbReference>
<sequence>MALPFENVLIVTASVGAGHDQAARAVGAEIGERYPGVRVTIADFMGEENSYLNALLKETYLKMISVSPQVYDLLYRWSQTHQLPVVQTLLAKAMKRSMRRLYFRYRPDLIIFTHPFPCGAAAYLRRKGLLDAPLVGVVTDFSAHPLWVYDEVDLYFVAAGETRNELVRQGVPAERICPTGIPIDVSFGRQPDRSAAMRELGLAALQPTVLIMGGGLGIGPVADAVRSLDGVGGGLQIVVVAGRNAELRRELRAIAAASRHYIVALGYTRRVRELMAAADLLITKPGALTVSEGLSAGLPMVLISPLPGQEEDNAAYLVDRGAAVLLADARDAGAMVAGLLARPQELEEMRGRARGLGHPWAASVAAGIIGSRLAARRGAAAGVRRV</sequence>
<evidence type="ECO:0000259" key="6">
    <source>
        <dbReference type="Pfam" id="PF06925"/>
    </source>
</evidence>
<protein>
    <submittedName>
        <fullName evidence="7">Glycosyltransferase</fullName>
    </submittedName>
</protein>
<dbReference type="InterPro" id="IPR007235">
    <property type="entry name" value="Glyco_trans_28_C"/>
</dbReference>